<dbReference type="InterPro" id="IPR001424">
    <property type="entry name" value="SOD_Cu_Zn_dom"/>
</dbReference>
<feature type="domain" description="Superoxide dismutase copper/zinc binding" evidence="3">
    <location>
        <begin position="163"/>
        <end position="295"/>
    </location>
</feature>
<evidence type="ECO:0000313" key="4">
    <source>
        <dbReference type="EMBL" id="KAH6586247.1"/>
    </source>
</evidence>
<dbReference type="Gene3D" id="2.60.40.200">
    <property type="entry name" value="Superoxide dismutase, copper/zinc binding domain"/>
    <property type="match status" value="1"/>
</dbReference>
<protein>
    <recommendedName>
        <fullName evidence="3">Superoxide dismutase copper/zinc binding domain-containing protein</fullName>
    </recommendedName>
</protein>
<dbReference type="SUPFAM" id="SSF49329">
    <property type="entry name" value="Cu,Zn superoxide dismutase-like"/>
    <property type="match status" value="1"/>
</dbReference>
<accession>A0ABQ8EW94</accession>
<feature type="chain" id="PRO_5046183164" description="Superoxide dismutase copper/zinc binding domain-containing protein" evidence="2">
    <location>
        <begin position="21"/>
        <end position="373"/>
    </location>
</feature>
<dbReference type="EMBL" id="JAFCIX010000575">
    <property type="protein sequence ID" value="KAH6586247.1"/>
    <property type="molecule type" value="Genomic_DNA"/>
</dbReference>
<sequence length="373" mass="39895">MRIVLRTAISLALVASSGLASSTCPVNYVGLTTTSHCDWIWRVYIYFCNNSPPQNVQVSDCVASSNRLRRSCFNTVARGVSFCAYYSSSWTTSTSTSAQTTSSTTQSSISPATPGPDGTDYSLTDKKPPPPKPSVLPEEDTSPRYAIVRILPDIIGPEAPKIVGYVTFTQKSPSDPVSISANVVGIPPGMHGWHVHKTGNIYPNCSAAGPHFNPQKLDHGGPTAKIRHAGDFGNFEATEEGTFVSTIIDHVATLYGPNSILSRALVLHEGVDDLGLTENPASKTTGNSGARLACGSPGVENVYTWLRGGVLNGEADLDPRWLDGTVEHESMGTRHDNRALAARLADFLQVAYQAVSLHIVEIPPGSPCESWLN</sequence>
<dbReference type="PRINTS" id="PR00068">
    <property type="entry name" value="CUZNDISMTASE"/>
</dbReference>
<gene>
    <name evidence="4" type="ORF">BASA50_000711</name>
</gene>
<feature type="signal peptide" evidence="2">
    <location>
        <begin position="1"/>
        <end position="20"/>
    </location>
</feature>
<comment type="caution">
    <text evidence="4">The sequence shown here is derived from an EMBL/GenBank/DDBJ whole genome shotgun (WGS) entry which is preliminary data.</text>
</comment>
<name>A0ABQ8EW94_9FUNG</name>
<evidence type="ECO:0000259" key="3">
    <source>
        <dbReference type="Pfam" id="PF00080"/>
    </source>
</evidence>
<feature type="region of interest" description="Disordered" evidence="1">
    <location>
        <begin position="93"/>
        <end position="141"/>
    </location>
</feature>
<reference evidence="4 5" key="1">
    <citation type="submission" date="2021-02" db="EMBL/GenBank/DDBJ databases">
        <title>Variation within the Batrachochytrium salamandrivorans European outbreak.</title>
        <authorList>
            <person name="Kelly M."/>
            <person name="Pasmans F."/>
            <person name="Shea T.P."/>
            <person name="Munoz J.F."/>
            <person name="Carranza S."/>
            <person name="Cuomo C.A."/>
            <person name="Martel A."/>
        </authorList>
    </citation>
    <scope>NUCLEOTIDE SEQUENCE [LARGE SCALE GENOMIC DNA]</scope>
    <source>
        <strain evidence="4 5">AMFP18/2</strain>
    </source>
</reference>
<dbReference type="Proteomes" id="UP001648503">
    <property type="component" value="Unassembled WGS sequence"/>
</dbReference>
<feature type="compositionally biased region" description="Low complexity" evidence="1">
    <location>
        <begin position="93"/>
        <end position="112"/>
    </location>
</feature>
<evidence type="ECO:0000256" key="1">
    <source>
        <dbReference type="SAM" id="MobiDB-lite"/>
    </source>
</evidence>
<keyword evidence="2" id="KW-0732">Signal</keyword>
<dbReference type="CDD" id="cd00305">
    <property type="entry name" value="Cu-Zn_Superoxide_Dismutase"/>
    <property type="match status" value="1"/>
</dbReference>
<evidence type="ECO:0000313" key="5">
    <source>
        <dbReference type="Proteomes" id="UP001648503"/>
    </source>
</evidence>
<dbReference type="InterPro" id="IPR024134">
    <property type="entry name" value="SOD_Cu/Zn_/chaperone"/>
</dbReference>
<dbReference type="PANTHER" id="PTHR10003">
    <property type="entry name" value="SUPEROXIDE DISMUTASE CU-ZN -RELATED"/>
    <property type="match status" value="1"/>
</dbReference>
<organism evidence="4 5">
    <name type="scientific">Batrachochytrium salamandrivorans</name>
    <dbReference type="NCBI Taxonomy" id="1357716"/>
    <lineage>
        <taxon>Eukaryota</taxon>
        <taxon>Fungi</taxon>
        <taxon>Fungi incertae sedis</taxon>
        <taxon>Chytridiomycota</taxon>
        <taxon>Chytridiomycota incertae sedis</taxon>
        <taxon>Chytridiomycetes</taxon>
        <taxon>Rhizophydiales</taxon>
        <taxon>Rhizophydiales incertae sedis</taxon>
        <taxon>Batrachochytrium</taxon>
    </lineage>
</organism>
<evidence type="ECO:0000256" key="2">
    <source>
        <dbReference type="SAM" id="SignalP"/>
    </source>
</evidence>
<proteinExistence type="predicted"/>
<dbReference type="InterPro" id="IPR036423">
    <property type="entry name" value="SOD-like_Cu/Zn_dom_sf"/>
</dbReference>
<keyword evidence="5" id="KW-1185">Reference proteome</keyword>
<dbReference type="Pfam" id="PF00080">
    <property type="entry name" value="Sod_Cu"/>
    <property type="match status" value="1"/>
</dbReference>